<dbReference type="CDD" id="cd04301">
    <property type="entry name" value="NAT_SF"/>
    <property type="match status" value="1"/>
</dbReference>
<dbReference type="InterPro" id="IPR016181">
    <property type="entry name" value="Acyl_CoA_acyltransferase"/>
</dbReference>
<reference evidence="2 3" key="1">
    <citation type="submission" date="2021-08" db="EMBL/GenBank/DDBJ databases">
        <title>Streptomyces sp. PTM05 isolated from lichen.</title>
        <authorList>
            <person name="Somphong A."/>
            <person name="Phongsopitanun W."/>
            <person name="Tanasupawat S."/>
        </authorList>
    </citation>
    <scope>NUCLEOTIDE SEQUENCE [LARGE SCALE GENOMIC DNA]</scope>
    <source>
        <strain evidence="2 3">Ptm05</strain>
    </source>
</reference>
<protein>
    <submittedName>
        <fullName evidence="2">GNAT family N-acetyltransferase</fullName>
    </submittedName>
</protein>
<dbReference type="SUPFAM" id="SSF55729">
    <property type="entry name" value="Acyl-CoA N-acyltransferases (Nat)"/>
    <property type="match status" value="1"/>
</dbReference>
<feature type="domain" description="N-acetyltransferase" evidence="1">
    <location>
        <begin position="179"/>
        <end position="339"/>
    </location>
</feature>
<dbReference type="RefSeq" id="WP_222981069.1">
    <property type="nucleotide sequence ID" value="NZ_JAINVZ010000023.1"/>
</dbReference>
<name>A0ABS7R1A3_9ACTN</name>
<evidence type="ECO:0000313" key="3">
    <source>
        <dbReference type="Proteomes" id="UP001198565"/>
    </source>
</evidence>
<sequence length="339" mass="36034">MTFAIAPMSAEHVPESAALLDRWYGRARRPRGYAGVGGRGAAAPDHDGEAVISALLGAVGAQSALARDSRSRLAGYLIAAPTEGLGDERPDDHGHAGSALVGHGGHALHPGQETAVLRELYAAVSERLVARGRLVHHVWLPADDTVAMAWFRLGFGLEQLRGLMPVRATGRQPRGVEGLSIRRAGPADLAAVGRMAADAAAHRRQAGMFQPQPEDVLIRQRLRYADALADPCCGAWLAVRRGEEAGMIVLTPAPPGPFIPEATAELAEAYVEPSSRGEGVSRVLLATALAWAYGRGYRQVAATWPTASRLSAGHWPSLGFAPVAYRLCRVLDPRVAERD</sequence>
<proteinExistence type="predicted"/>
<comment type="caution">
    <text evidence="2">The sequence shown here is derived from an EMBL/GenBank/DDBJ whole genome shotgun (WGS) entry which is preliminary data.</text>
</comment>
<dbReference type="Pfam" id="PF00583">
    <property type="entry name" value="Acetyltransf_1"/>
    <property type="match status" value="1"/>
</dbReference>
<dbReference type="EMBL" id="JAINVZ010000023">
    <property type="protein sequence ID" value="MBY8888345.1"/>
    <property type="molecule type" value="Genomic_DNA"/>
</dbReference>
<dbReference type="Gene3D" id="3.40.630.30">
    <property type="match status" value="1"/>
</dbReference>
<evidence type="ECO:0000313" key="2">
    <source>
        <dbReference type="EMBL" id="MBY8888345.1"/>
    </source>
</evidence>
<keyword evidence="3" id="KW-1185">Reference proteome</keyword>
<evidence type="ECO:0000259" key="1">
    <source>
        <dbReference type="PROSITE" id="PS51186"/>
    </source>
</evidence>
<dbReference type="InterPro" id="IPR000182">
    <property type="entry name" value="GNAT_dom"/>
</dbReference>
<organism evidence="2 3">
    <name type="scientific">Streptantibioticus parmotrematis</name>
    <dbReference type="NCBI Taxonomy" id="2873249"/>
    <lineage>
        <taxon>Bacteria</taxon>
        <taxon>Bacillati</taxon>
        <taxon>Actinomycetota</taxon>
        <taxon>Actinomycetes</taxon>
        <taxon>Kitasatosporales</taxon>
        <taxon>Streptomycetaceae</taxon>
        <taxon>Streptantibioticus</taxon>
    </lineage>
</organism>
<accession>A0ABS7R1A3</accession>
<dbReference type="Proteomes" id="UP001198565">
    <property type="component" value="Unassembled WGS sequence"/>
</dbReference>
<gene>
    <name evidence="2" type="ORF">K7472_26405</name>
</gene>
<dbReference type="PROSITE" id="PS51186">
    <property type="entry name" value="GNAT"/>
    <property type="match status" value="1"/>
</dbReference>